<dbReference type="InterPro" id="IPR011650">
    <property type="entry name" value="Peptidase_M20_dimer"/>
</dbReference>
<reference evidence="5 6" key="1">
    <citation type="submission" date="2019-11" db="EMBL/GenBank/DDBJ databases">
        <authorList>
            <person name="Li X.-J."/>
            <person name="Feng X.-M."/>
        </authorList>
    </citation>
    <scope>NUCLEOTIDE SEQUENCE [LARGE SCALE GENOMIC DNA]</scope>
    <source>
        <strain evidence="5 6">XMNu-373</strain>
    </source>
</reference>
<dbReference type="CDD" id="cd03886">
    <property type="entry name" value="M20_Acy1"/>
    <property type="match status" value="1"/>
</dbReference>
<dbReference type="FunFam" id="3.30.70.360:FF:000014">
    <property type="entry name" value="N-acyl-L-amino acid amidohydrolase"/>
    <property type="match status" value="1"/>
</dbReference>
<dbReference type="PANTHER" id="PTHR11014">
    <property type="entry name" value="PEPTIDASE M20 FAMILY MEMBER"/>
    <property type="match status" value="1"/>
</dbReference>
<dbReference type="Gene3D" id="3.30.70.360">
    <property type="match status" value="1"/>
</dbReference>
<keyword evidence="3" id="KW-0479">Metal-binding</keyword>
<dbReference type="GO" id="GO:0016787">
    <property type="term" value="F:hydrolase activity"/>
    <property type="evidence" value="ECO:0007669"/>
    <property type="project" value="UniProtKB-KW"/>
</dbReference>
<comment type="cofactor">
    <cofactor evidence="3">
        <name>Mn(2+)</name>
        <dbReference type="ChEBI" id="CHEBI:29035"/>
    </cofactor>
    <text evidence="3">The Mn(2+) ion enhances activity.</text>
</comment>
<dbReference type="GO" id="GO:0046872">
    <property type="term" value="F:metal ion binding"/>
    <property type="evidence" value="ECO:0007669"/>
    <property type="project" value="UniProtKB-KW"/>
</dbReference>
<dbReference type="EMBL" id="WLZY01000002">
    <property type="protein sequence ID" value="NDL56847.1"/>
    <property type="molecule type" value="Genomic_DNA"/>
</dbReference>
<evidence type="ECO:0000256" key="3">
    <source>
        <dbReference type="PIRSR" id="PIRSR005962-1"/>
    </source>
</evidence>
<gene>
    <name evidence="5" type="ORF">F7O44_07150</name>
</gene>
<dbReference type="InterPro" id="IPR017439">
    <property type="entry name" value="Amidohydrolase"/>
</dbReference>
<keyword evidence="6" id="KW-1185">Reference proteome</keyword>
<dbReference type="RefSeq" id="WP_162449550.1">
    <property type="nucleotide sequence ID" value="NZ_WLZY01000002.1"/>
</dbReference>
<dbReference type="Proteomes" id="UP000460435">
    <property type="component" value="Unassembled WGS sequence"/>
</dbReference>
<keyword evidence="3" id="KW-0464">Manganese</keyword>
<evidence type="ECO:0000313" key="5">
    <source>
        <dbReference type="EMBL" id="NDL56847.1"/>
    </source>
</evidence>
<evidence type="ECO:0000256" key="1">
    <source>
        <dbReference type="ARBA" id="ARBA00006153"/>
    </source>
</evidence>
<comment type="similarity">
    <text evidence="1">Belongs to the peptidase M20 family.</text>
</comment>
<feature type="domain" description="Peptidase M20 dimerisation" evidence="4">
    <location>
        <begin position="187"/>
        <end position="282"/>
    </location>
</feature>
<dbReference type="Gene3D" id="3.40.630.10">
    <property type="entry name" value="Zn peptidases"/>
    <property type="match status" value="1"/>
</dbReference>
<dbReference type="Pfam" id="PF01546">
    <property type="entry name" value="Peptidase_M20"/>
    <property type="match status" value="1"/>
</dbReference>
<dbReference type="Pfam" id="PF07687">
    <property type="entry name" value="M20_dimer"/>
    <property type="match status" value="1"/>
</dbReference>
<dbReference type="InterPro" id="IPR036264">
    <property type="entry name" value="Bact_exopeptidase_dim_dom"/>
</dbReference>
<protein>
    <submittedName>
        <fullName evidence="5">Amidohydrolase</fullName>
    </submittedName>
</protein>
<feature type="binding site" evidence="3">
    <location>
        <position position="138"/>
    </location>
    <ligand>
        <name>Mn(2+)</name>
        <dbReference type="ChEBI" id="CHEBI:29035"/>
        <label>2</label>
    </ligand>
</feature>
<accession>A0A7K3M1C5</accession>
<evidence type="ECO:0000313" key="6">
    <source>
        <dbReference type="Proteomes" id="UP000460435"/>
    </source>
</evidence>
<feature type="binding site" evidence="3">
    <location>
        <position position="102"/>
    </location>
    <ligand>
        <name>Mn(2+)</name>
        <dbReference type="ChEBI" id="CHEBI:29035"/>
        <label>2</label>
    </ligand>
</feature>
<dbReference type="NCBIfam" id="TIGR01891">
    <property type="entry name" value="amidohydrolases"/>
    <property type="match status" value="1"/>
</dbReference>
<feature type="binding site" evidence="3">
    <location>
        <position position="164"/>
    </location>
    <ligand>
        <name>Mn(2+)</name>
        <dbReference type="ChEBI" id="CHEBI:29035"/>
        <label>2</label>
    </ligand>
</feature>
<sequence>MTSILDAAHTLADRTIAFRRRLHQHPELGLDLPITKQAVLDEIADLGLKLRLSESTSAVVAELDGAHDGPTLILRGDMDALPLQEDTGLPFASQIPGTMHACGHDTHVAMLAGAARLLAGRRDEIAGRVLLFFQPGEEGHHGARHALDEGLLDDPDVAGAFALHIISTFASGTIHVRPGPTLASADDFRVVLTGRGGHASAPHKANDPIPAACEIVTSLQVVLSRRTDTFDPAVLTVGQITAGTTSNVIPASAELHGTIRALSEETRADVHERLRTVANGIAAAHELTAEVEITPGYPVTVNDPAFADSVEATAQDLLGEANVARIENPLMGAEDFSYVLARYPGAMAFLGACPPDVDPERVAPNHSNLVVFDEAALANGVAMYAAVALDRLRPGTTS</sequence>
<dbReference type="PANTHER" id="PTHR11014:SF63">
    <property type="entry name" value="METALLOPEPTIDASE, PUTATIVE (AFU_ORTHOLOGUE AFUA_6G09600)-RELATED"/>
    <property type="match status" value="1"/>
</dbReference>
<comment type="caution">
    <text evidence="5">The sequence shown here is derived from an EMBL/GenBank/DDBJ whole genome shotgun (WGS) entry which is preliminary data.</text>
</comment>
<keyword evidence="2 5" id="KW-0378">Hydrolase</keyword>
<dbReference type="SUPFAM" id="SSF53187">
    <property type="entry name" value="Zn-dependent exopeptidases"/>
    <property type="match status" value="1"/>
</dbReference>
<feature type="binding site" evidence="3">
    <location>
        <position position="104"/>
    </location>
    <ligand>
        <name>Mn(2+)</name>
        <dbReference type="ChEBI" id="CHEBI:29035"/>
        <label>2</label>
    </ligand>
</feature>
<dbReference type="SUPFAM" id="SSF55031">
    <property type="entry name" value="Bacterial exopeptidase dimerisation domain"/>
    <property type="match status" value="1"/>
</dbReference>
<dbReference type="PIRSF" id="PIRSF005962">
    <property type="entry name" value="Pept_M20D_amidohydro"/>
    <property type="match status" value="1"/>
</dbReference>
<evidence type="ECO:0000259" key="4">
    <source>
        <dbReference type="Pfam" id="PF07687"/>
    </source>
</evidence>
<name>A0A7K3M1C5_9ACTN</name>
<proteinExistence type="inferred from homology"/>
<feature type="binding site" evidence="3">
    <location>
        <position position="366"/>
    </location>
    <ligand>
        <name>Mn(2+)</name>
        <dbReference type="ChEBI" id="CHEBI:29035"/>
        <label>2</label>
    </ligand>
</feature>
<dbReference type="AlphaFoldDB" id="A0A7K3M1C5"/>
<evidence type="ECO:0000256" key="2">
    <source>
        <dbReference type="ARBA" id="ARBA00022801"/>
    </source>
</evidence>
<dbReference type="InterPro" id="IPR002933">
    <property type="entry name" value="Peptidase_M20"/>
</dbReference>
<organism evidence="5 6">
    <name type="scientific">Phytoactinopolyspora mesophila</name>
    <dbReference type="NCBI Taxonomy" id="2650750"/>
    <lineage>
        <taxon>Bacteria</taxon>
        <taxon>Bacillati</taxon>
        <taxon>Actinomycetota</taxon>
        <taxon>Actinomycetes</taxon>
        <taxon>Jiangellales</taxon>
        <taxon>Jiangellaceae</taxon>
        <taxon>Phytoactinopolyspora</taxon>
    </lineage>
</organism>